<evidence type="ECO:0000313" key="2">
    <source>
        <dbReference type="Proteomes" id="UP000744676"/>
    </source>
</evidence>
<gene>
    <name evidence="1" type="ORF">D0Z00_000714</name>
</gene>
<organism evidence="1 2">
    <name type="scientific">Geotrichum galactomycetum</name>
    <dbReference type="NCBI Taxonomy" id="27317"/>
    <lineage>
        <taxon>Eukaryota</taxon>
        <taxon>Fungi</taxon>
        <taxon>Dikarya</taxon>
        <taxon>Ascomycota</taxon>
        <taxon>Saccharomycotina</taxon>
        <taxon>Dipodascomycetes</taxon>
        <taxon>Dipodascales</taxon>
        <taxon>Dipodascaceae</taxon>
        <taxon>Geotrichum</taxon>
    </lineage>
</organism>
<accession>A0ACB6V9M3</accession>
<dbReference type="EMBL" id="QVQA01000009">
    <property type="protein sequence ID" value="KAF5101852.1"/>
    <property type="molecule type" value="Genomic_DNA"/>
</dbReference>
<protein>
    <submittedName>
        <fullName evidence="1">Uncharacterized protein</fullName>
    </submittedName>
</protein>
<name>A0ACB6V9M3_9ASCO</name>
<keyword evidence="2" id="KW-1185">Reference proteome</keyword>
<comment type="caution">
    <text evidence="1">The sequence shown here is derived from an EMBL/GenBank/DDBJ whole genome shotgun (WGS) entry which is preliminary data.</text>
</comment>
<evidence type="ECO:0000313" key="1">
    <source>
        <dbReference type="EMBL" id="KAF5101852.1"/>
    </source>
</evidence>
<sequence length="920" mass="102571">MSTTPPIMISNEPFDIGSDFDFYHHHHTQHQQQQQHQEQQQSHPKRIDISSDDILNMFTTFADDPDFDQTQQSLAKPEDAYIASSITSSPSSQSSTRSTSTSSSSSSINKTYKFGKELSSDPLPHSNSTTPAFDPADFLDTSNLKYQIKITEDFPSKSRVETQIKIAMNFYPPPKETMIHLPADTISKPKLQLKEPFKPIKSCLMLDTFVVCDSNLHKFVNICQGCMKRERKRAFRKKSRLPIEEAHWQQDKQKRAIVFNCREVIDFVSTADVDLNGTTVPTKQLQLPARMACYCRHHNEKVGFKAFFVVSDYSGKVVGRASTNSIMITDDHKATTKRQSDDTTPTSENSHKRKKTATSPISVTTSPEFLLNSPVSQQPSPAAPALPQQPSPAASAAAAAAAVAASMVPSPAVISHSPNVLYHSPSVATHSPAMSQSPMYISPSPLGTKQSVDEWASHAETSLPLIQRIIPASGSIRGGMEVTLLGNHFVQGLTAKFGENRSMSTQCWSQTTIVTHLPPSRVAGPVVVTFEGFTMADPQVFSYYDDTDRQLIELALQVVGLKMNGRLEDARDIARRIVGSTASTPTTPFDSTQIQQLSDYNMGTNIPVDQLDGLLLKCLELIDQCQSQYLPNWQLSNAEGQTMLHLSACLGLKKFSRKLLSKRPALDVQDKSGFTPLHFAALYDQVELIELFLEHGAKPDQRTYTKQTYKELMSIVSASTFEFNDELETSSDEHSDSAEPAQEFESESALDYFYPAKSLASYFASWRDASMFWAEGTANNNEEQYFWNFISKNLYGNNEVEQKPPSYEEIFPAGSSSGGDFSGSVIEEVKTAPETEVEAAVETEVETTMEVKNFEADLLEAWKNKRKKIQNDGMFLFFWLPVFIFMLVWVSMKVVHIVDDFGIEEKVGYIKNFVKAQVVG</sequence>
<reference evidence="1 2" key="1">
    <citation type="journal article" date="2020" name="Front. Microbiol.">
        <title>Phenotypic and Genetic Characterization of the Cheese Ripening Yeast Geotrichum candidum.</title>
        <authorList>
            <person name="Perkins V."/>
            <person name="Vignola S."/>
            <person name="Lessard M.H."/>
            <person name="Plante P.L."/>
            <person name="Corbeil J."/>
            <person name="Dugat-Bony E."/>
            <person name="Frenette M."/>
            <person name="Labrie S."/>
        </authorList>
    </citation>
    <scope>NUCLEOTIDE SEQUENCE [LARGE SCALE GENOMIC DNA]</scope>
    <source>
        <strain evidence="1 2">LMA-1147</strain>
    </source>
</reference>
<dbReference type="Proteomes" id="UP000744676">
    <property type="component" value="Unassembled WGS sequence"/>
</dbReference>
<proteinExistence type="predicted"/>